<dbReference type="Pfam" id="PF00583">
    <property type="entry name" value="Acetyltransf_1"/>
    <property type="match status" value="1"/>
</dbReference>
<dbReference type="InterPro" id="IPR000182">
    <property type="entry name" value="GNAT_dom"/>
</dbReference>
<dbReference type="Proteomes" id="UP000323142">
    <property type="component" value="Unassembled WGS sequence"/>
</dbReference>
<dbReference type="EMBL" id="VUOA01000019">
    <property type="protein sequence ID" value="KAA2237313.1"/>
    <property type="molecule type" value="Genomic_DNA"/>
</dbReference>
<dbReference type="GO" id="GO:0016747">
    <property type="term" value="F:acyltransferase activity, transferring groups other than amino-acyl groups"/>
    <property type="evidence" value="ECO:0007669"/>
    <property type="project" value="InterPro"/>
</dbReference>
<comment type="caution">
    <text evidence="4">The sequence shown here is derived from an EMBL/GenBank/DDBJ whole genome shotgun (WGS) entry which is preliminary data.</text>
</comment>
<dbReference type="InterPro" id="IPR050832">
    <property type="entry name" value="Bact_Acetyltransf"/>
</dbReference>
<dbReference type="CDD" id="cd04301">
    <property type="entry name" value="NAT_SF"/>
    <property type="match status" value="1"/>
</dbReference>
<gene>
    <name evidence="4" type="ORF">F0L46_09945</name>
</gene>
<evidence type="ECO:0000256" key="2">
    <source>
        <dbReference type="ARBA" id="ARBA00023315"/>
    </source>
</evidence>
<name>A0A5B2VCV6_9HYPH</name>
<evidence type="ECO:0000259" key="3">
    <source>
        <dbReference type="PROSITE" id="PS51186"/>
    </source>
</evidence>
<keyword evidence="2" id="KW-0012">Acyltransferase</keyword>
<accession>A0A5B2VCV6</accession>
<dbReference type="InterPro" id="IPR016181">
    <property type="entry name" value="Acyl_CoA_acyltransferase"/>
</dbReference>
<dbReference type="SUPFAM" id="SSF55729">
    <property type="entry name" value="Acyl-CoA N-acyltransferases (Nat)"/>
    <property type="match status" value="1"/>
</dbReference>
<sequence>MSAISIEPIAPDHAGFDRLRREAAREGFRFFDRLVAEWTADPGRFRQPGDLVVGALDAGTLLGVCCLEQDRSREGDPAIARLRHLYVLPQARRRGIGAALVRHVIDDARGRYRVLRLRTDTEAAAAFYVRLGFASVDDATATHLVALQNGKGNSEGTRDHSR</sequence>
<keyword evidence="5" id="KW-1185">Reference proteome</keyword>
<evidence type="ECO:0000313" key="5">
    <source>
        <dbReference type="Proteomes" id="UP000323142"/>
    </source>
</evidence>
<reference evidence="4 5" key="1">
    <citation type="submission" date="2019-09" db="EMBL/GenBank/DDBJ databases">
        <title>Salinarimonas rosea gen. nov., sp. nov., a new member of the a-2 subgroup of the Proteobacteria.</title>
        <authorList>
            <person name="Liu J."/>
        </authorList>
    </citation>
    <scope>NUCLEOTIDE SEQUENCE [LARGE SCALE GENOMIC DNA]</scope>
    <source>
        <strain evidence="4 5">BN140002</strain>
    </source>
</reference>
<evidence type="ECO:0000313" key="4">
    <source>
        <dbReference type="EMBL" id="KAA2237313.1"/>
    </source>
</evidence>
<proteinExistence type="predicted"/>
<reference evidence="4 5" key="2">
    <citation type="submission" date="2019-09" db="EMBL/GenBank/DDBJ databases">
        <authorList>
            <person name="Jin C."/>
        </authorList>
    </citation>
    <scope>NUCLEOTIDE SEQUENCE [LARGE SCALE GENOMIC DNA]</scope>
    <source>
        <strain evidence="4 5">BN140002</strain>
    </source>
</reference>
<dbReference type="PROSITE" id="PS51186">
    <property type="entry name" value="GNAT"/>
    <property type="match status" value="1"/>
</dbReference>
<protein>
    <submittedName>
        <fullName evidence="4">GNAT family N-acetyltransferase</fullName>
    </submittedName>
</protein>
<dbReference type="OrthoDB" id="9815041at2"/>
<keyword evidence="1 4" id="KW-0808">Transferase</keyword>
<dbReference type="RefSeq" id="WP_149817001.1">
    <property type="nucleotide sequence ID" value="NZ_VUOA01000019.1"/>
</dbReference>
<dbReference type="AlphaFoldDB" id="A0A5B2VCV6"/>
<evidence type="ECO:0000256" key="1">
    <source>
        <dbReference type="ARBA" id="ARBA00022679"/>
    </source>
</evidence>
<dbReference type="Gene3D" id="3.40.630.30">
    <property type="match status" value="1"/>
</dbReference>
<dbReference type="PANTHER" id="PTHR43877">
    <property type="entry name" value="AMINOALKYLPHOSPHONATE N-ACETYLTRANSFERASE-RELATED-RELATED"/>
    <property type="match status" value="1"/>
</dbReference>
<organism evidence="4 5">
    <name type="scientific">Salinarimonas soli</name>
    <dbReference type="NCBI Taxonomy" id="1638099"/>
    <lineage>
        <taxon>Bacteria</taxon>
        <taxon>Pseudomonadati</taxon>
        <taxon>Pseudomonadota</taxon>
        <taxon>Alphaproteobacteria</taxon>
        <taxon>Hyphomicrobiales</taxon>
        <taxon>Salinarimonadaceae</taxon>
        <taxon>Salinarimonas</taxon>
    </lineage>
</organism>
<feature type="domain" description="N-acetyltransferase" evidence="3">
    <location>
        <begin position="4"/>
        <end position="151"/>
    </location>
</feature>